<dbReference type="SMART" id="SM00342">
    <property type="entry name" value="HTH_ARAC"/>
    <property type="match status" value="1"/>
</dbReference>
<dbReference type="PRINTS" id="PR00032">
    <property type="entry name" value="HTHARAC"/>
</dbReference>
<dbReference type="EMBL" id="DVJM01000123">
    <property type="protein sequence ID" value="HIS78945.1"/>
    <property type="molecule type" value="Genomic_DNA"/>
</dbReference>
<evidence type="ECO:0000256" key="1">
    <source>
        <dbReference type="ARBA" id="ARBA00023015"/>
    </source>
</evidence>
<evidence type="ECO:0000313" key="6">
    <source>
        <dbReference type="Proteomes" id="UP000824141"/>
    </source>
</evidence>
<keyword evidence="3" id="KW-0804">Transcription</keyword>
<keyword evidence="2" id="KW-0238">DNA-binding</keyword>
<proteinExistence type="predicted"/>
<feature type="domain" description="HTH araC/xylS-type" evidence="4">
    <location>
        <begin position="33"/>
        <end position="85"/>
    </location>
</feature>
<dbReference type="InterPro" id="IPR018062">
    <property type="entry name" value="HTH_AraC-typ_CS"/>
</dbReference>
<dbReference type="PANTHER" id="PTHR43280">
    <property type="entry name" value="ARAC-FAMILY TRANSCRIPTIONAL REGULATOR"/>
    <property type="match status" value="1"/>
</dbReference>
<dbReference type="InterPro" id="IPR009057">
    <property type="entry name" value="Homeodomain-like_sf"/>
</dbReference>
<name>A0A9D1FTF9_9FIRM</name>
<dbReference type="Proteomes" id="UP000824141">
    <property type="component" value="Unassembled WGS sequence"/>
</dbReference>
<dbReference type="SUPFAM" id="SSF46689">
    <property type="entry name" value="Homeodomain-like"/>
    <property type="match status" value="1"/>
</dbReference>
<comment type="caution">
    <text evidence="5">The sequence shown here is derived from an EMBL/GenBank/DDBJ whole genome shotgun (WGS) entry which is preliminary data.</text>
</comment>
<evidence type="ECO:0000259" key="4">
    <source>
        <dbReference type="PROSITE" id="PS01124"/>
    </source>
</evidence>
<organism evidence="5 6">
    <name type="scientific">Candidatus Caccousia stercoris</name>
    <dbReference type="NCBI Taxonomy" id="2840723"/>
    <lineage>
        <taxon>Bacteria</taxon>
        <taxon>Bacillati</taxon>
        <taxon>Bacillota</taxon>
        <taxon>Clostridia</taxon>
        <taxon>Eubacteriales</taxon>
        <taxon>Oscillospiraceae</taxon>
        <taxon>Oscillospiraceae incertae sedis</taxon>
        <taxon>Candidatus Caccousia</taxon>
    </lineage>
</organism>
<evidence type="ECO:0000313" key="5">
    <source>
        <dbReference type="EMBL" id="HIS78945.1"/>
    </source>
</evidence>
<sequence length="90" mass="10127">MLEYLGPHLVRCSEGHGGLCANGSMEADRAAKLLQYRLNYSKQLLLDSGQSIQEIAAACRFADAFAFSKAFRRYYGLSPSQFRKNFSHFV</sequence>
<gene>
    <name evidence="5" type="ORF">IAD03_06205</name>
</gene>
<evidence type="ECO:0000256" key="3">
    <source>
        <dbReference type="ARBA" id="ARBA00023163"/>
    </source>
</evidence>
<reference evidence="5" key="1">
    <citation type="submission" date="2020-10" db="EMBL/GenBank/DDBJ databases">
        <authorList>
            <person name="Gilroy R."/>
        </authorList>
    </citation>
    <scope>NUCLEOTIDE SEQUENCE</scope>
    <source>
        <strain evidence="5">6086</strain>
    </source>
</reference>
<accession>A0A9D1FTF9</accession>
<reference evidence="5" key="2">
    <citation type="journal article" date="2021" name="PeerJ">
        <title>Extensive microbial diversity within the chicken gut microbiome revealed by metagenomics and culture.</title>
        <authorList>
            <person name="Gilroy R."/>
            <person name="Ravi A."/>
            <person name="Getino M."/>
            <person name="Pursley I."/>
            <person name="Horton D.L."/>
            <person name="Alikhan N.F."/>
            <person name="Baker D."/>
            <person name="Gharbi K."/>
            <person name="Hall N."/>
            <person name="Watson M."/>
            <person name="Adriaenssens E.M."/>
            <person name="Foster-Nyarko E."/>
            <person name="Jarju S."/>
            <person name="Secka A."/>
            <person name="Antonio M."/>
            <person name="Oren A."/>
            <person name="Chaudhuri R.R."/>
            <person name="La Ragione R."/>
            <person name="Hildebrand F."/>
            <person name="Pallen M.J."/>
        </authorList>
    </citation>
    <scope>NUCLEOTIDE SEQUENCE</scope>
    <source>
        <strain evidence="5">6086</strain>
    </source>
</reference>
<dbReference type="PROSITE" id="PS01124">
    <property type="entry name" value="HTH_ARAC_FAMILY_2"/>
    <property type="match status" value="1"/>
</dbReference>
<dbReference type="GO" id="GO:0003700">
    <property type="term" value="F:DNA-binding transcription factor activity"/>
    <property type="evidence" value="ECO:0007669"/>
    <property type="project" value="InterPro"/>
</dbReference>
<dbReference type="InterPro" id="IPR018060">
    <property type="entry name" value="HTH_AraC"/>
</dbReference>
<dbReference type="Pfam" id="PF12833">
    <property type="entry name" value="HTH_18"/>
    <property type="match status" value="1"/>
</dbReference>
<dbReference type="GO" id="GO:0043565">
    <property type="term" value="F:sequence-specific DNA binding"/>
    <property type="evidence" value="ECO:0007669"/>
    <property type="project" value="InterPro"/>
</dbReference>
<dbReference type="AlphaFoldDB" id="A0A9D1FTF9"/>
<evidence type="ECO:0000256" key="2">
    <source>
        <dbReference type="ARBA" id="ARBA00023125"/>
    </source>
</evidence>
<dbReference type="PANTHER" id="PTHR43280:SF31">
    <property type="entry name" value="TRANSCRIPTIONAL REGULATORY PROTEIN"/>
    <property type="match status" value="1"/>
</dbReference>
<dbReference type="PROSITE" id="PS00041">
    <property type="entry name" value="HTH_ARAC_FAMILY_1"/>
    <property type="match status" value="1"/>
</dbReference>
<dbReference type="InterPro" id="IPR020449">
    <property type="entry name" value="Tscrpt_reg_AraC-type_HTH"/>
</dbReference>
<protein>
    <submittedName>
        <fullName evidence="5">Helix-turn-helix transcriptional regulator</fullName>
    </submittedName>
</protein>
<dbReference type="Gene3D" id="1.10.10.60">
    <property type="entry name" value="Homeodomain-like"/>
    <property type="match status" value="1"/>
</dbReference>
<keyword evidence="1" id="KW-0805">Transcription regulation</keyword>